<dbReference type="Proteomes" id="UP001361570">
    <property type="component" value="Unassembled WGS sequence"/>
</dbReference>
<protein>
    <submittedName>
        <fullName evidence="3">VanZ family protein</fullName>
    </submittedName>
</protein>
<dbReference type="InterPro" id="IPR053150">
    <property type="entry name" value="Teicoplanin_resist-assoc"/>
</dbReference>
<proteinExistence type="predicted"/>
<feature type="transmembrane region" description="Helical" evidence="1">
    <location>
        <begin position="39"/>
        <end position="60"/>
    </location>
</feature>
<evidence type="ECO:0000259" key="2">
    <source>
        <dbReference type="Pfam" id="PF04892"/>
    </source>
</evidence>
<dbReference type="EMBL" id="JBAPLU010000005">
    <property type="protein sequence ID" value="MEI4271540.1"/>
    <property type="molecule type" value="Genomic_DNA"/>
</dbReference>
<dbReference type="InterPro" id="IPR006976">
    <property type="entry name" value="VanZ-like"/>
</dbReference>
<keyword evidence="1" id="KW-1133">Transmembrane helix</keyword>
<keyword evidence="4" id="KW-1185">Reference proteome</keyword>
<gene>
    <name evidence="3" type="ORF">TEK04_07370</name>
</gene>
<dbReference type="PANTHER" id="PTHR36834">
    <property type="entry name" value="MEMBRANE PROTEIN-RELATED"/>
    <property type="match status" value="1"/>
</dbReference>
<feature type="transmembrane region" description="Helical" evidence="1">
    <location>
        <begin position="6"/>
        <end position="27"/>
    </location>
</feature>
<sequence>MFRQVPVLPVVVPLAAVVLAALLWSLHRSGRWSTPRADVAVVLSVYAAGIVANTVFPVFLDKPRADVPWSEYLVLDPRTGYEVSDAVMNVLVFVPLGVLGALVLARPSWLRVMAAVVASTLAIEVTQYLTAHLLGGGHIADVHDLFFNVVGGAVGYGLLQLASRVPALAGFVDRVRWQRAEVAAPPPAHL</sequence>
<accession>A0ABU8DRR2</accession>
<evidence type="ECO:0000256" key="1">
    <source>
        <dbReference type="SAM" id="Phobius"/>
    </source>
</evidence>
<feature type="domain" description="VanZ-like" evidence="2">
    <location>
        <begin position="72"/>
        <end position="161"/>
    </location>
</feature>
<evidence type="ECO:0000313" key="3">
    <source>
        <dbReference type="EMBL" id="MEI4271540.1"/>
    </source>
</evidence>
<dbReference type="RefSeq" id="WP_336403677.1">
    <property type="nucleotide sequence ID" value="NZ_JBAPLU010000005.1"/>
</dbReference>
<comment type="caution">
    <text evidence="3">The sequence shown here is derived from an EMBL/GenBank/DDBJ whole genome shotgun (WGS) entry which is preliminary data.</text>
</comment>
<organism evidence="3 4">
    <name type="scientific">Klenkia sesuvii</name>
    <dbReference type="NCBI Taxonomy" id="3103137"/>
    <lineage>
        <taxon>Bacteria</taxon>
        <taxon>Bacillati</taxon>
        <taxon>Actinomycetota</taxon>
        <taxon>Actinomycetes</taxon>
        <taxon>Geodermatophilales</taxon>
        <taxon>Geodermatophilaceae</taxon>
        <taxon>Klenkia</taxon>
    </lineage>
</organism>
<dbReference type="PANTHER" id="PTHR36834:SF1">
    <property type="entry name" value="INTEGRAL MEMBRANE PROTEIN"/>
    <property type="match status" value="1"/>
</dbReference>
<reference evidence="3 4" key="1">
    <citation type="submission" date="2024-03" db="EMBL/GenBank/DDBJ databases">
        <title>Draft genome sequence of Klenkia sp. LSe6-5.</title>
        <authorList>
            <person name="Duangmal K."/>
            <person name="Chantavorakit T."/>
        </authorList>
    </citation>
    <scope>NUCLEOTIDE SEQUENCE [LARGE SCALE GENOMIC DNA]</scope>
    <source>
        <strain evidence="3 4">LSe6-5</strain>
    </source>
</reference>
<keyword evidence="1" id="KW-0812">Transmembrane</keyword>
<dbReference type="Pfam" id="PF04892">
    <property type="entry name" value="VanZ"/>
    <property type="match status" value="1"/>
</dbReference>
<evidence type="ECO:0000313" key="4">
    <source>
        <dbReference type="Proteomes" id="UP001361570"/>
    </source>
</evidence>
<name>A0ABU8DRR2_9ACTN</name>
<keyword evidence="1" id="KW-0472">Membrane</keyword>
<feature type="transmembrane region" description="Helical" evidence="1">
    <location>
        <begin position="86"/>
        <end position="105"/>
    </location>
</feature>